<feature type="binding site" evidence="2">
    <location>
        <position position="38"/>
    </location>
    <ligand>
        <name>Fe cation</name>
        <dbReference type="ChEBI" id="CHEBI:24875"/>
        <label>1</label>
    </ligand>
</feature>
<feature type="binding site" evidence="2">
    <location>
        <position position="37"/>
    </location>
    <ligand>
        <name>Fe cation</name>
        <dbReference type="ChEBI" id="CHEBI:24875"/>
        <label>1</label>
    </ligand>
</feature>
<accession>A0A7C5SWB9</accession>
<feature type="binding site" evidence="2">
    <location>
        <position position="148"/>
    </location>
    <ligand>
        <name>Fe cation</name>
        <dbReference type="ChEBI" id="CHEBI:24875"/>
        <label>2</label>
    </ligand>
</feature>
<evidence type="ECO:0000256" key="2">
    <source>
        <dbReference type="PIRSR" id="PIRSR004789-51"/>
    </source>
</evidence>
<feature type="binding site" evidence="2">
    <location>
        <position position="65"/>
    </location>
    <ligand>
        <name>Fe cation</name>
        <dbReference type="ChEBI" id="CHEBI:24875"/>
        <label>2</label>
    </ligand>
</feature>
<dbReference type="InterPro" id="IPR005235">
    <property type="entry name" value="YmdB-like"/>
</dbReference>
<feature type="binding site" evidence="2">
    <location>
        <position position="37"/>
    </location>
    <ligand>
        <name>Fe cation</name>
        <dbReference type="ChEBI" id="CHEBI:24875"/>
        <label>2</label>
    </ligand>
</feature>
<dbReference type="PANTHER" id="PTHR36303">
    <property type="entry name" value="2',3'-CYCLIC-NUCLEOTIDE 2'-PHOSPHODIESTERASE"/>
    <property type="match status" value="1"/>
</dbReference>
<proteinExistence type="predicted"/>
<dbReference type="SUPFAM" id="SSF56300">
    <property type="entry name" value="Metallo-dependent phosphatases"/>
    <property type="match status" value="1"/>
</dbReference>
<feature type="active site" description="Proton donor" evidence="1">
    <location>
        <position position="66"/>
    </location>
</feature>
<feature type="binding site" evidence="2">
    <location>
        <position position="173"/>
    </location>
    <ligand>
        <name>Fe cation</name>
        <dbReference type="ChEBI" id="CHEBI:24875"/>
        <label>2</label>
    </ligand>
</feature>
<reference evidence="3" key="1">
    <citation type="journal article" date="2020" name="mSystems">
        <title>Genome- and Community-Level Interaction Insights into Carbon Utilization and Element Cycling Functions of Hydrothermarchaeota in Hydrothermal Sediment.</title>
        <authorList>
            <person name="Zhou Z."/>
            <person name="Liu Y."/>
            <person name="Xu W."/>
            <person name="Pan J."/>
            <person name="Luo Z.H."/>
            <person name="Li M."/>
        </authorList>
    </citation>
    <scope>NUCLEOTIDE SEQUENCE [LARGE SCALE GENOMIC DNA]</scope>
    <source>
        <strain evidence="3">SpSt-114</strain>
    </source>
</reference>
<dbReference type="CDD" id="cd07382">
    <property type="entry name" value="MPP_DR1281"/>
    <property type="match status" value="1"/>
</dbReference>
<keyword evidence="2" id="KW-0479">Metal-binding</keyword>
<name>A0A7C5SWB9_9AQUI</name>
<feature type="binding site" evidence="2">
    <location>
        <position position="175"/>
    </location>
    <ligand>
        <name>Fe cation</name>
        <dbReference type="ChEBI" id="CHEBI:24875"/>
        <label>1</label>
    </ligand>
</feature>
<dbReference type="GO" id="GO:0046872">
    <property type="term" value="F:metal ion binding"/>
    <property type="evidence" value="ECO:0007669"/>
    <property type="project" value="UniProtKB-KW"/>
</dbReference>
<dbReference type="PIRSF" id="PIRSF004789">
    <property type="entry name" value="DR1281"/>
    <property type="match status" value="1"/>
</dbReference>
<dbReference type="InterPro" id="IPR029052">
    <property type="entry name" value="Metallo-depent_PP-like"/>
</dbReference>
<comment type="caution">
    <text evidence="3">The sequence shown here is derived from an EMBL/GenBank/DDBJ whole genome shotgun (WGS) entry which is preliminary data.</text>
</comment>
<evidence type="ECO:0000313" key="3">
    <source>
        <dbReference type="EMBL" id="HHO73587.1"/>
    </source>
</evidence>
<organism evidence="3">
    <name type="scientific">Thermocrinis ruber</name>
    <dbReference type="NCBI Taxonomy" id="75906"/>
    <lineage>
        <taxon>Bacteria</taxon>
        <taxon>Pseudomonadati</taxon>
        <taxon>Aquificota</taxon>
        <taxon>Aquificia</taxon>
        <taxon>Aquificales</taxon>
        <taxon>Aquificaceae</taxon>
        <taxon>Thermocrinis</taxon>
    </lineage>
</organism>
<dbReference type="Pfam" id="PF13277">
    <property type="entry name" value="YmdB"/>
    <property type="match status" value="1"/>
</dbReference>
<protein>
    <submittedName>
        <fullName evidence="3">TIGR00282 family metallophosphoesterase</fullName>
    </submittedName>
</protein>
<sequence>MKFLIVGDIIGKPGRKALKYYAISNPGTFDVLVVNVENSAGGFGINRKVYEELKAIGVDVMTSGNHIWDKKEALEFIDAPDLLRPANYPEGAPGRGYGIYEKKGVKFAVINLMGRVFMDPNLENPFSTFDRIYEEIREQTPIILVDFHAEATSEKTAFGIYVDGRASLVYGTHTHVPTADQVILKKGTGYVSDVGMSGCWYSAIGMKSEDVIRKFLTGLPQRFEVEEKEDVVFNGILAEIDEISGKCLRIERVQKYITREELKEL</sequence>
<evidence type="ECO:0000256" key="1">
    <source>
        <dbReference type="PIRSR" id="PIRSR004789-50"/>
    </source>
</evidence>
<feature type="binding site" evidence="2">
    <location>
        <position position="8"/>
    </location>
    <ligand>
        <name>Fe cation</name>
        <dbReference type="ChEBI" id="CHEBI:24875"/>
        <label>1</label>
    </ligand>
</feature>
<dbReference type="EMBL" id="DSAC01000037">
    <property type="protein sequence ID" value="HHO73587.1"/>
    <property type="molecule type" value="Genomic_DNA"/>
</dbReference>
<dbReference type="NCBIfam" id="TIGR00282">
    <property type="entry name" value="TIGR00282 family metallophosphoesterase"/>
    <property type="match status" value="1"/>
</dbReference>
<dbReference type="PANTHER" id="PTHR36303:SF1">
    <property type="entry name" value="2',3'-CYCLIC-NUCLEOTIDE 2'-PHOSPHODIESTERASE"/>
    <property type="match status" value="1"/>
</dbReference>
<dbReference type="Gene3D" id="3.60.21.10">
    <property type="match status" value="1"/>
</dbReference>
<gene>
    <name evidence="3" type="ORF">ENN04_03010</name>
</gene>
<dbReference type="GO" id="GO:0004113">
    <property type="term" value="F:2',3'-cyclic-nucleotide 3'-phosphodiesterase activity"/>
    <property type="evidence" value="ECO:0007669"/>
    <property type="project" value="TreeGrafter"/>
</dbReference>
<dbReference type="AlphaFoldDB" id="A0A7C5SWB9"/>